<organism evidence="2 3">
    <name type="scientific">Litorilinea aerophila</name>
    <dbReference type="NCBI Taxonomy" id="1204385"/>
    <lineage>
        <taxon>Bacteria</taxon>
        <taxon>Bacillati</taxon>
        <taxon>Chloroflexota</taxon>
        <taxon>Caldilineae</taxon>
        <taxon>Caldilineales</taxon>
        <taxon>Caldilineaceae</taxon>
        <taxon>Litorilinea</taxon>
    </lineage>
</organism>
<evidence type="ECO:0000313" key="2">
    <source>
        <dbReference type="EMBL" id="TQE93020.1"/>
    </source>
</evidence>
<dbReference type="GO" id="GO:0005524">
    <property type="term" value="F:ATP binding"/>
    <property type="evidence" value="ECO:0007669"/>
    <property type="project" value="UniProtKB-KW"/>
</dbReference>
<dbReference type="GO" id="GO:0070681">
    <property type="term" value="P:glutaminyl-tRNAGln biosynthesis via transamidation"/>
    <property type="evidence" value="ECO:0007669"/>
    <property type="project" value="TreeGrafter"/>
</dbReference>
<dbReference type="PANTHER" id="PTHR15004">
    <property type="entry name" value="GLUTAMYL-TRNA(GLN) AMIDOTRANSFERASE SUBUNIT C, MITOCHONDRIAL"/>
    <property type="match status" value="1"/>
</dbReference>
<keyword evidence="1" id="KW-0547">Nucleotide-binding</keyword>
<comment type="function">
    <text evidence="1">Allows the formation of correctly charged Asn-tRNA(Asn) or Gln-tRNA(Gln) through the transamidation of misacylated Asp-tRNA(Asn) or Glu-tRNA(Gln) in organisms which lack either or both of asparaginyl-tRNA or glutaminyl-tRNA synthetases. The reaction takes place in the presence of glutamine and ATP through an activated phospho-Asp-tRNA(Asn) or phospho-Glu-tRNA(Gln).</text>
</comment>
<dbReference type="RefSeq" id="WP_141612572.1">
    <property type="nucleotide sequence ID" value="NZ_VIGC02000058.1"/>
</dbReference>
<dbReference type="HAMAP" id="MF_00122">
    <property type="entry name" value="GatC"/>
    <property type="match status" value="1"/>
</dbReference>
<evidence type="ECO:0000256" key="1">
    <source>
        <dbReference type="HAMAP-Rule" id="MF_00122"/>
    </source>
</evidence>
<dbReference type="EC" id="6.3.5.-" evidence="1"/>
<dbReference type="SUPFAM" id="SSF141000">
    <property type="entry name" value="Glu-tRNAGln amidotransferase C subunit"/>
    <property type="match status" value="1"/>
</dbReference>
<comment type="caution">
    <text evidence="2">The sequence shown here is derived from an EMBL/GenBank/DDBJ whole genome shotgun (WGS) entry which is preliminary data.</text>
</comment>
<dbReference type="FunCoup" id="A0A540V8D9">
    <property type="interactions" value="461"/>
</dbReference>
<keyword evidence="1" id="KW-0436">Ligase</keyword>
<comment type="catalytic activity">
    <reaction evidence="1">
        <text>L-aspartyl-tRNA(Asn) + L-glutamine + ATP + H2O = L-asparaginyl-tRNA(Asn) + L-glutamate + ADP + phosphate + 2 H(+)</text>
        <dbReference type="Rhea" id="RHEA:14513"/>
        <dbReference type="Rhea" id="RHEA-COMP:9674"/>
        <dbReference type="Rhea" id="RHEA-COMP:9677"/>
        <dbReference type="ChEBI" id="CHEBI:15377"/>
        <dbReference type="ChEBI" id="CHEBI:15378"/>
        <dbReference type="ChEBI" id="CHEBI:29985"/>
        <dbReference type="ChEBI" id="CHEBI:30616"/>
        <dbReference type="ChEBI" id="CHEBI:43474"/>
        <dbReference type="ChEBI" id="CHEBI:58359"/>
        <dbReference type="ChEBI" id="CHEBI:78515"/>
        <dbReference type="ChEBI" id="CHEBI:78516"/>
        <dbReference type="ChEBI" id="CHEBI:456216"/>
    </reaction>
</comment>
<dbReference type="PANTHER" id="PTHR15004:SF0">
    <property type="entry name" value="GLUTAMYL-TRNA(GLN) AMIDOTRANSFERASE SUBUNIT C, MITOCHONDRIAL"/>
    <property type="match status" value="1"/>
</dbReference>
<comment type="catalytic activity">
    <reaction evidence="1">
        <text>L-glutamyl-tRNA(Gln) + L-glutamine + ATP + H2O = L-glutaminyl-tRNA(Gln) + L-glutamate + ADP + phosphate + H(+)</text>
        <dbReference type="Rhea" id="RHEA:17521"/>
        <dbReference type="Rhea" id="RHEA-COMP:9681"/>
        <dbReference type="Rhea" id="RHEA-COMP:9684"/>
        <dbReference type="ChEBI" id="CHEBI:15377"/>
        <dbReference type="ChEBI" id="CHEBI:15378"/>
        <dbReference type="ChEBI" id="CHEBI:29985"/>
        <dbReference type="ChEBI" id="CHEBI:30616"/>
        <dbReference type="ChEBI" id="CHEBI:43474"/>
        <dbReference type="ChEBI" id="CHEBI:58359"/>
        <dbReference type="ChEBI" id="CHEBI:78520"/>
        <dbReference type="ChEBI" id="CHEBI:78521"/>
        <dbReference type="ChEBI" id="CHEBI:456216"/>
    </reaction>
</comment>
<dbReference type="OrthoDB" id="9813938at2"/>
<gene>
    <name evidence="1 2" type="primary">gatC</name>
    <name evidence="2" type="ORF">FKZ61_23235</name>
</gene>
<dbReference type="NCBIfam" id="TIGR00135">
    <property type="entry name" value="gatC"/>
    <property type="match status" value="1"/>
</dbReference>
<dbReference type="InParanoid" id="A0A540V8D9"/>
<dbReference type="GO" id="GO:0016740">
    <property type="term" value="F:transferase activity"/>
    <property type="evidence" value="ECO:0007669"/>
    <property type="project" value="UniProtKB-KW"/>
</dbReference>
<reference evidence="2 3" key="1">
    <citation type="submission" date="2019-06" db="EMBL/GenBank/DDBJ databases">
        <title>Genome sequence of Litorilinea aerophila BAA-2444.</title>
        <authorList>
            <person name="Maclea K.S."/>
            <person name="Maurais E.G."/>
            <person name="Iannazzi L.C."/>
        </authorList>
    </citation>
    <scope>NUCLEOTIDE SEQUENCE [LARGE SCALE GENOMIC DNA]</scope>
    <source>
        <strain evidence="2 3">ATCC BAA-2444</strain>
    </source>
</reference>
<keyword evidence="3" id="KW-1185">Reference proteome</keyword>
<dbReference type="Proteomes" id="UP000317371">
    <property type="component" value="Unassembled WGS sequence"/>
</dbReference>
<sequence>MSVQLTETEVRHVAELAKLRLSDEEVAAFTHQLSAILDYAAQIQEVDTSAVPPTPYVLPLTNVMRDDEPAPGLDNAEALANAPDHDDGYFRVRAFFDE</sequence>
<dbReference type="GO" id="GO:0050567">
    <property type="term" value="F:glutaminyl-tRNA synthase (glutamine-hydrolyzing) activity"/>
    <property type="evidence" value="ECO:0007669"/>
    <property type="project" value="UniProtKB-UniRule"/>
</dbReference>
<keyword evidence="1" id="KW-0648">Protein biosynthesis</keyword>
<dbReference type="InterPro" id="IPR036113">
    <property type="entry name" value="Asp/Glu-ADT_sf_sub_c"/>
</dbReference>
<dbReference type="Pfam" id="PF02686">
    <property type="entry name" value="GatC"/>
    <property type="match status" value="1"/>
</dbReference>
<evidence type="ECO:0000313" key="3">
    <source>
        <dbReference type="Proteomes" id="UP000317371"/>
    </source>
</evidence>
<dbReference type="GO" id="GO:0006450">
    <property type="term" value="P:regulation of translational fidelity"/>
    <property type="evidence" value="ECO:0007669"/>
    <property type="project" value="InterPro"/>
</dbReference>
<proteinExistence type="inferred from homology"/>
<comment type="subunit">
    <text evidence="1">Heterotrimer of A, B and C subunits.</text>
</comment>
<dbReference type="GO" id="GO:0050566">
    <property type="term" value="F:asparaginyl-tRNA synthase (glutamine-hydrolyzing) activity"/>
    <property type="evidence" value="ECO:0007669"/>
    <property type="project" value="RHEA"/>
</dbReference>
<dbReference type="AlphaFoldDB" id="A0A540V8D9"/>
<protein>
    <recommendedName>
        <fullName evidence="1">Aspartyl/glutamyl-tRNA(Asn/Gln) amidotransferase subunit C</fullName>
        <shortName evidence="1">Asp/Glu-ADT subunit C</shortName>
        <ecNumber evidence="1">6.3.5.-</ecNumber>
    </recommendedName>
</protein>
<keyword evidence="2" id="KW-0808">Transferase</keyword>
<dbReference type="EMBL" id="VIGC01000058">
    <property type="protein sequence ID" value="TQE93020.1"/>
    <property type="molecule type" value="Genomic_DNA"/>
</dbReference>
<name>A0A540V8D9_9CHLR</name>
<comment type="similarity">
    <text evidence="1">Belongs to the GatC family.</text>
</comment>
<accession>A0A540V8D9</accession>
<dbReference type="InterPro" id="IPR003837">
    <property type="entry name" value="GatC"/>
</dbReference>
<keyword evidence="1" id="KW-0067">ATP-binding</keyword>
<dbReference type="Gene3D" id="1.10.20.60">
    <property type="entry name" value="Glu-tRNAGln amidotransferase C subunit, N-terminal domain"/>
    <property type="match status" value="1"/>
</dbReference>
<dbReference type="GO" id="GO:0006412">
    <property type="term" value="P:translation"/>
    <property type="evidence" value="ECO:0007669"/>
    <property type="project" value="UniProtKB-UniRule"/>
</dbReference>